<sequence>MDGFKDERFSFIANDPRFRSIPKVHRRIKIDKRFQSMFTDKNFQLNYRIDKRGRPINETQSENFKKYYELSSSDEEPNEGIGEAGTNDNLNTSKSFSESEEELLSSENKDKTSVSDEEFTDHLINKTKQFTDSEYEDETDLAYKAKMTDKIKSRLKDDSLDYARGIGVLLSDSSSDESSSEVSDDENFEHGWGELDKNTEKTDEATRRFAVCHMDWDRINATDIMVLFHSFLPAEGVIQSVTVRNNLLITKSD</sequence>
<dbReference type="PANTHER" id="PTHR12202">
    <property type="entry name" value="ESF1 HOMOLOG"/>
    <property type="match status" value="1"/>
</dbReference>
<dbReference type="EMBL" id="JBFDAA010000006">
    <property type="protein sequence ID" value="KAL1131878.1"/>
    <property type="molecule type" value="Genomic_DNA"/>
</dbReference>
<dbReference type="Proteomes" id="UP001558652">
    <property type="component" value="Unassembled WGS sequence"/>
</dbReference>
<protein>
    <recommendedName>
        <fullName evidence="2">ESF1 RRM domain-containing protein</fullName>
    </recommendedName>
</protein>
<dbReference type="PANTHER" id="PTHR12202:SF0">
    <property type="entry name" value="ESF1 HOMOLOG"/>
    <property type="match status" value="1"/>
</dbReference>
<feature type="domain" description="ESF1 RRM" evidence="2">
    <location>
        <begin position="206"/>
        <end position="243"/>
    </location>
</feature>
<evidence type="ECO:0000256" key="1">
    <source>
        <dbReference type="SAM" id="MobiDB-lite"/>
    </source>
</evidence>
<keyword evidence="4" id="KW-1185">Reference proteome</keyword>
<dbReference type="InterPro" id="IPR039754">
    <property type="entry name" value="Esf1"/>
</dbReference>
<evidence type="ECO:0000313" key="3">
    <source>
        <dbReference type="EMBL" id="KAL1131878.1"/>
    </source>
</evidence>
<dbReference type="AlphaFoldDB" id="A0ABD0Z2Z0"/>
<feature type="region of interest" description="Disordered" evidence="1">
    <location>
        <begin position="69"/>
        <end position="118"/>
    </location>
</feature>
<proteinExistence type="predicted"/>
<reference evidence="3 4" key="1">
    <citation type="submission" date="2024-07" db="EMBL/GenBank/DDBJ databases">
        <title>Chromosome-level genome assembly of the water stick insect Ranatra chinensis (Heteroptera: Nepidae).</title>
        <authorList>
            <person name="Liu X."/>
        </authorList>
    </citation>
    <scope>NUCLEOTIDE SEQUENCE [LARGE SCALE GENOMIC DNA]</scope>
    <source>
        <strain evidence="3">Cailab_2021Rc</strain>
        <tissue evidence="3">Muscle</tissue>
    </source>
</reference>
<feature type="compositionally biased region" description="Basic and acidic residues" evidence="1">
    <location>
        <begin position="107"/>
        <end position="118"/>
    </location>
</feature>
<organism evidence="3 4">
    <name type="scientific">Ranatra chinensis</name>
    <dbReference type="NCBI Taxonomy" id="642074"/>
    <lineage>
        <taxon>Eukaryota</taxon>
        <taxon>Metazoa</taxon>
        <taxon>Ecdysozoa</taxon>
        <taxon>Arthropoda</taxon>
        <taxon>Hexapoda</taxon>
        <taxon>Insecta</taxon>
        <taxon>Pterygota</taxon>
        <taxon>Neoptera</taxon>
        <taxon>Paraneoptera</taxon>
        <taxon>Hemiptera</taxon>
        <taxon>Heteroptera</taxon>
        <taxon>Panheteroptera</taxon>
        <taxon>Nepomorpha</taxon>
        <taxon>Nepidae</taxon>
        <taxon>Ranatrinae</taxon>
        <taxon>Ranatra</taxon>
    </lineage>
</organism>
<evidence type="ECO:0000313" key="4">
    <source>
        <dbReference type="Proteomes" id="UP001558652"/>
    </source>
</evidence>
<name>A0ABD0Z2Z0_9HEMI</name>
<comment type="caution">
    <text evidence="3">The sequence shown here is derived from an EMBL/GenBank/DDBJ whole genome shotgun (WGS) entry which is preliminary data.</text>
</comment>
<dbReference type="InterPro" id="IPR056750">
    <property type="entry name" value="RRM_ESF1"/>
</dbReference>
<dbReference type="Pfam" id="PF25121">
    <property type="entry name" value="RRM_ESF1"/>
    <property type="match status" value="1"/>
</dbReference>
<evidence type="ECO:0000259" key="2">
    <source>
        <dbReference type="Pfam" id="PF25121"/>
    </source>
</evidence>
<gene>
    <name evidence="3" type="ORF">AAG570_011489</name>
</gene>
<feature type="region of interest" description="Disordered" evidence="1">
    <location>
        <begin position="172"/>
        <end position="199"/>
    </location>
</feature>
<feature type="compositionally biased region" description="Acidic residues" evidence="1">
    <location>
        <begin position="174"/>
        <end position="187"/>
    </location>
</feature>
<accession>A0ABD0Z2Z0</accession>
<feature type="compositionally biased region" description="Basic and acidic residues" evidence="1">
    <location>
        <begin position="188"/>
        <end position="199"/>
    </location>
</feature>